<name>A0A811ZH21_NYCPR</name>
<sequence length="89" mass="9926">MAETPVTPNTQAENSLGPRTCTLDGPNDQYERAARALLLMDEQRKWFLEIESTPGEDAVKIVEMTMKDLEHDIHLVGKAVAGFETIVQL</sequence>
<evidence type="ECO:0000256" key="1">
    <source>
        <dbReference type="SAM" id="MobiDB-lite"/>
    </source>
</evidence>
<dbReference type="AlphaFoldDB" id="A0A811ZH21"/>
<keyword evidence="3" id="KW-1185">Reference proteome</keyword>
<feature type="compositionally biased region" description="Polar residues" evidence="1">
    <location>
        <begin position="1"/>
        <end position="14"/>
    </location>
</feature>
<reference evidence="2" key="1">
    <citation type="submission" date="2020-12" db="EMBL/GenBank/DDBJ databases">
        <authorList>
            <consortium name="Molecular Ecology Group"/>
        </authorList>
    </citation>
    <scope>NUCLEOTIDE SEQUENCE</scope>
    <source>
        <strain evidence="2">TBG_1078</strain>
    </source>
</reference>
<evidence type="ECO:0000313" key="2">
    <source>
        <dbReference type="EMBL" id="CAD7687989.1"/>
    </source>
</evidence>
<comment type="caution">
    <text evidence="2">The sequence shown here is derived from an EMBL/GenBank/DDBJ whole genome shotgun (WGS) entry which is preliminary data.</text>
</comment>
<dbReference type="EMBL" id="CAJHUB010000764">
    <property type="protein sequence ID" value="CAD7687989.1"/>
    <property type="molecule type" value="Genomic_DNA"/>
</dbReference>
<gene>
    <name evidence="2" type="ORF">NYPRO_LOCUS20783</name>
</gene>
<dbReference type="Proteomes" id="UP000645828">
    <property type="component" value="Unassembled WGS sequence"/>
</dbReference>
<accession>A0A811ZH21</accession>
<proteinExistence type="predicted"/>
<feature type="region of interest" description="Disordered" evidence="1">
    <location>
        <begin position="1"/>
        <end position="27"/>
    </location>
</feature>
<protein>
    <submittedName>
        <fullName evidence="2">(raccoon dog) hypothetical protein</fullName>
    </submittedName>
</protein>
<organism evidence="2 3">
    <name type="scientific">Nyctereutes procyonoides</name>
    <name type="common">Raccoon dog</name>
    <name type="synonym">Canis procyonoides</name>
    <dbReference type="NCBI Taxonomy" id="34880"/>
    <lineage>
        <taxon>Eukaryota</taxon>
        <taxon>Metazoa</taxon>
        <taxon>Chordata</taxon>
        <taxon>Craniata</taxon>
        <taxon>Vertebrata</taxon>
        <taxon>Euteleostomi</taxon>
        <taxon>Mammalia</taxon>
        <taxon>Eutheria</taxon>
        <taxon>Laurasiatheria</taxon>
        <taxon>Carnivora</taxon>
        <taxon>Caniformia</taxon>
        <taxon>Canidae</taxon>
        <taxon>Nyctereutes</taxon>
    </lineage>
</organism>
<evidence type="ECO:0000313" key="3">
    <source>
        <dbReference type="Proteomes" id="UP000645828"/>
    </source>
</evidence>